<gene>
    <name evidence="3" type="ORF">RUM43_004295</name>
</gene>
<evidence type="ECO:0000256" key="2">
    <source>
        <dbReference type="PIRSR" id="PIRSR619791-2"/>
    </source>
</evidence>
<keyword evidence="2" id="KW-0479">Metal-binding</keyword>
<dbReference type="FunFam" id="1.10.640.10:FF:000006">
    <property type="entry name" value="Double oxidase: two peroxidase domains"/>
    <property type="match status" value="1"/>
</dbReference>
<dbReference type="GO" id="GO:0006979">
    <property type="term" value="P:response to oxidative stress"/>
    <property type="evidence" value="ECO:0007669"/>
    <property type="project" value="InterPro"/>
</dbReference>
<dbReference type="GO" id="GO:0046872">
    <property type="term" value="F:metal ion binding"/>
    <property type="evidence" value="ECO:0007669"/>
    <property type="project" value="UniProtKB-KW"/>
</dbReference>
<dbReference type="PANTHER" id="PTHR11475:SF134">
    <property type="entry name" value="LD42267P"/>
    <property type="match status" value="1"/>
</dbReference>
<accession>A0AAN8SAR3</accession>
<dbReference type="Pfam" id="PF03098">
    <property type="entry name" value="An_peroxidase"/>
    <property type="match status" value="4"/>
</dbReference>
<dbReference type="Gene3D" id="1.10.640.10">
    <property type="entry name" value="Haem peroxidase domain superfamily, animal type"/>
    <property type="match status" value="3"/>
</dbReference>
<dbReference type="Proteomes" id="UP001372834">
    <property type="component" value="Unassembled WGS sequence"/>
</dbReference>
<dbReference type="PRINTS" id="PR00457">
    <property type="entry name" value="ANPEROXIDASE"/>
</dbReference>
<evidence type="ECO:0000256" key="1">
    <source>
        <dbReference type="ARBA" id="ARBA00022559"/>
    </source>
</evidence>
<dbReference type="PROSITE" id="PS50292">
    <property type="entry name" value="PEROXIDASE_3"/>
    <property type="match status" value="2"/>
</dbReference>
<dbReference type="GO" id="GO:0005576">
    <property type="term" value="C:extracellular region"/>
    <property type="evidence" value="ECO:0007669"/>
    <property type="project" value="UniProtKB-SubCell"/>
</dbReference>
<evidence type="ECO:0000313" key="4">
    <source>
        <dbReference type="Proteomes" id="UP001372834"/>
    </source>
</evidence>
<reference evidence="3 4" key="1">
    <citation type="submission" date="2023-10" db="EMBL/GenBank/DDBJ databases">
        <title>Genomes of two closely related lineages of the louse Polyplax serrata with different host specificities.</title>
        <authorList>
            <person name="Martinu J."/>
            <person name="Tarabai H."/>
            <person name="Stefka J."/>
            <person name="Hypsa V."/>
        </authorList>
    </citation>
    <scope>NUCLEOTIDE SEQUENCE [LARGE SCALE GENOMIC DNA]</scope>
    <source>
        <strain evidence="3">HR10_N</strain>
    </source>
</reference>
<keyword evidence="1" id="KW-0560">Oxidoreductase</keyword>
<dbReference type="GO" id="GO:0020037">
    <property type="term" value="F:heme binding"/>
    <property type="evidence" value="ECO:0007669"/>
    <property type="project" value="InterPro"/>
</dbReference>
<keyword evidence="1" id="KW-0575">Peroxidase</keyword>
<comment type="caution">
    <text evidence="3">The sequence shown here is derived from an EMBL/GenBank/DDBJ whole genome shotgun (WGS) entry which is preliminary data.</text>
</comment>
<proteinExistence type="predicted"/>
<keyword evidence="2" id="KW-0408">Iron</keyword>
<dbReference type="SUPFAM" id="SSF48113">
    <property type="entry name" value="Heme-dependent peroxidases"/>
    <property type="match status" value="2"/>
</dbReference>
<dbReference type="EMBL" id="JAWJWE010000002">
    <property type="protein sequence ID" value="KAK6642793.1"/>
    <property type="molecule type" value="Genomic_DNA"/>
</dbReference>
<evidence type="ECO:0008006" key="5">
    <source>
        <dbReference type="Google" id="ProtNLM"/>
    </source>
</evidence>
<dbReference type="InterPro" id="IPR019791">
    <property type="entry name" value="Haem_peroxidase_animal"/>
</dbReference>
<sequence length="1406" mass="158080">MLECYKYFSYCFRYLNKCLLITYSAIFVISTRQTQASIHNVTEYARKAISGEYSSWVESALNAEKGLPSGLCPESPGICPASKYRDLRGLCNNVRYPTSGSMGTTFSRLMSSSYKDGLTLPKRSTDTHFLPGADDVVKAVKSKRYHQFVTPMVGLWGEFISNDIASTANPEINDCCGIDSQHPECFPFYAGGQCHPYSRSLPALSNCAFKQREQMNMATAYLDGSALYGSENDLNNFRLYKQGQVVLRNCHRCNHEGVLSSLYKALLNHHNKIALDLSMQNPHWDDETLFQETKKIVVAEIQHVTYREFLPVVLGEEAVDMNNMKPETQVFYDGYSSQTQVKTINEVATSILPIFQTMYIDQWASDNNGTKLPATHVISKILSIPAIMPSIPVVDLHRSRDHGIVDYVTANKFCSKQNGTHIAKLESADKLKKLYRYETDVDLSIGGLLEIPLPGALVGPTFACLLIEQFKNLRRGDRFWYENDLPPSSFTSAQLESIKRVTLSGILCSGLSSLDYIQSDALLQKDSYLNSEIACSLQPALDLTPWKHEKKNDIPHDMLMQIVRKAEVDVSARQKEEYLRWSINGGADPKSPVGIAAAFNKATKEALNMANSSLFYEFTTEELLQSLGRVRRKRQLFDTTGSDNFLRFFPNGFDNGGNFIDSFQDVDLTGIMPQLQAFEPECPNRDGPEICDELTPFRTHSGYCNNLKNPHLGKSLATFARLLPAMYENGVSKPKSIGVNGDPLPSPRLVSTMIHADISNLHNRYSLMLMQFSQFLDHDVTFTPVHKGFFASIPDCRSCDSAFTIHPECMPIPIPHGDPHYPQINETNGAPICLAFMRSLPGQQYLGPREQINQNSAFIDAAHIYGEHQCQGNELRSGFGGRMNVTRHPSGKDLLPQSPIHPECKSPSGYCFIAGDGRASEQPGLTTIHTVFMREHNRIAEGLARVNPHWDDNLLYEHARRIVTGVWQHLIYNEYLPRLLGWNAVNLYGLKLRPQGYYKGYSDSCNPNILNEFATAAFRIGHSLLRPHIPRMGPSYTPVDPPILLRNGFFNPDMIYQAKMIDEIVRGLITTPVETLDQFITGEITNHLFEDRRIPFSGIDLAALNIQRGRDHALRGYNDYRAVCNLKRATTFEDLAREIPHEVIVRLKAIYASVDDIDLFPGGMSERPVQGGIVGPTFACIIGIQFRQLRKCDRFWYETDNPVTKFTEQQLHEIRKMTLSKVLCENMDHPEDIQRSAFDQPSNFLNPKVPCHSIPDVNLGAWRDVVHGCVVNGRKISVGSSTVSTPCTSCTCTPQGTQCASLRVADCNQLVKDWTREAVLLDDVCTAQCGFLLQENEQFSRGLNPPPPPPDSSFNSNAISLSRRPVRGRKLIPVDLIPPPPRPPRPIRRNRLPLYTDFKISTFFKR</sequence>
<dbReference type="InterPro" id="IPR010255">
    <property type="entry name" value="Haem_peroxidase_sf"/>
</dbReference>
<dbReference type="PANTHER" id="PTHR11475">
    <property type="entry name" value="OXIDASE/PEROXIDASE"/>
    <property type="match status" value="1"/>
</dbReference>
<dbReference type="InterPro" id="IPR037120">
    <property type="entry name" value="Haem_peroxidase_sf_animal"/>
</dbReference>
<keyword evidence="2" id="KW-0349">Heme</keyword>
<protein>
    <recommendedName>
        <fullName evidence="5">Peroxidase</fullName>
    </recommendedName>
</protein>
<dbReference type="CDD" id="cd09823">
    <property type="entry name" value="peroxinectin_like"/>
    <property type="match status" value="1"/>
</dbReference>
<dbReference type="GO" id="GO:0004601">
    <property type="term" value="F:peroxidase activity"/>
    <property type="evidence" value="ECO:0007669"/>
    <property type="project" value="UniProtKB-KW"/>
</dbReference>
<feature type="binding site" description="axial binding residue" evidence="2">
    <location>
        <position position="1022"/>
    </location>
    <ligand>
        <name>heme b</name>
        <dbReference type="ChEBI" id="CHEBI:60344"/>
    </ligand>
    <ligandPart>
        <name>Fe</name>
        <dbReference type="ChEBI" id="CHEBI:18248"/>
    </ligandPart>
</feature>
<name>A0AAN8SAR3_POLSC</name>
<organism evidence="3 4">
    <name type="scientific">Polyplax serrata</name>
    <name type="common">Common mouse louse</name>
    <dbReference type="NCBI Taxonomy" id="468196"/>
    <lineage>
        <taxon>Eukaryota</taxon>
        <taxon>Metazoa</taxon>
        <taxon>Ecdysozoa</taxon>
        <taxon>Arthropoda</taxon>
        <taxon>Hexapoda</taxon>
        <taxon>Insecta</taxon>
        <taxon>Pterygota</taxon>
        <taxon>Neoptera</taxon>
        <taxon>Paraneoptera</taxon>
        <taxon>Psocodea</taxon>
        <taxon>Troctomorpha</taxon>
        <taxon>Phthiraptera</taxon>
        <taxon>Anoplura</taxon>
        <taxon>Polyplacidae</taxon>
        <taxon>Polyplax</taxon>
    </lineage>
</organism>
<evidence type="ECO:0000313" key="3">
    <source>
        <dbReference type="EMBL" id="KAK6642793.1"/>
    </source>
</evidence>